<proteinExistence type="predicted"/>
<gene>
    <name evidence="2" type="ORF">KP509_17G009400</name>
</gene>
<evidence type="ECO:0000313" key="3">
    <source>
        <dbReference type="Proteomes" id="UP000825935"/>
    </source>
</evidence>
<protein>
    <submittedName>
        <fullName evidence="2">Uncharacterized protein</fullName>
    </submittedName>
</protein>
<comment type="caution">
    <text evidence="2">The sequence shown here is derived from an EMBL/GenBank/DDBJ whole genome shotgun (WGS) entry which is preliminary data.</text>
</comment>
<dbReference type="AlphaFoldDB" id="A0A8T2STK1"/>
<feature type="region of interest" description="Disordered" evidence="1">
    <location>
        <begin position="308"/>
        <end position="347"/>
    </location>
</feature>
<dbReference type="PANTHER" id="PTHR32011">
    <property type="entry name" value="OS08G0472400 PROTEIN"/>
    <property type="match status" value="1"/>
</dbReference>
<feature type="compositionally biased region" description="Low complexity" evidence="1">
    <location>
        <begin position="319"/>
        <end position="347"/>
    </location>
</feature>
<accession>A0A8T2STK1</accession>
<reference evidence="2" key="1">
    <citation type="submission" date="2021-08" db="EMBL/GenBank/DDBJ databases">
        <title>WGS assembly of Ceratopteris richardii.</title>
        <authorList>
            <person name="Marchant D.B."/>
            <person name="Chen G."/>
            <person name="Jenkins J."/>
            <person name="Shu S."/>
            <person name="Leebens-Mack J."/>
            <person name="Grimwood J."/>
            <person name="Schmutz J."/>
            <person name="Soltis P."/>
            <person name="Soltis D."/>
            <person name="Chen Z.-H."/>
        </authorList>
    </citation>
    <scope>NUCLEOTIDE SEQUENCE</scope>
    <source>
        <strain evidence="2">Whitten #5841</strain>
        <tissue evidence="2">Leaf</tissue>
    </source>
</reference>
<evidence type="ECO:0000256" key="1">
    <source>
        <dbReference type="SAM" id="MobiDB-lite"/>
    </source>
</evidence>
<sequence>MKKSNFEDLQSVETPPGLSSITCSMDASELQADNPSRPSSRKVCFSFAAYAKNVIQHLRRCNISITEGLTNEEFCKIESTFGFEFPPDLEAILRQGLPVGEGFPQWRDGSHAEIKSWLDWPVKVLCSEVRHGKFWSSLWGVIPENAEVAVQRAIEELKKVPTLVPVYASCYISCSPVQAGNPVFLVQESTILYCGYDLADFFKRQAFVPRMSKTTSRLAETKLHSGKDQLKYQRNLQMNIAGEPSDVVERLSNPDRTATVNGTRKPLSAAIWRWADESPRISIDVALHPDAVSDHYYREIKEHVLSSVVPSAPPPTPAPSSISSSSSFSSSSPSSLSSASNKNSPSASGLYKESSPFSLSSASSSLSYAHEDQRTGIIPKKYLYLYEGPLPSRMLNRYTMAAPPWTATQARKITFWSDVADVSCPSPTLSTSSLETVGIICYKSSASHDSHESKKYQEGCPCHDLSEANVSDHHLQSSSYPASEDEYEHQQSSDHFELVRHARHHGVRENEGGRSNESIHVCNELGEDQNCCDCAYISRCPSSRNFHGVHPFSTKQHCDSETAYIDLHQFRGSSCCECENGYNHNQFCCCDSQNSDLYVCPASMPVNSSLNNNENLSNTWLSTYLSGLADVLRRGRWGEADIKDMLHHWRPRLMDSTARVHYCT</sequence>
<dbReference type="EMBL" id="CM035422">
    <property type="protein sequence ID" value="KAH7372553.1"/>
    <property type="molecule type" value="Genomic_DNA"/>
</dbReference>
<evidence type="ECO:0000313" key="2">
    <source>
        <dbReference type="EMBL" id="KAH7372553.1"/>
    </source>
</evidence>
<dbReference type="Proteomes" id="UP000825935">
    <property type="component" value="Chromosome 17"/>
</dbReference>
<keyword evidence="3" id="KW-1185">Reference proteome</keyword>
<organism evidence="2 3">
    <name type="scientific">Ceratopteris richardii</name>
    <name type="common">Triangle waterfern</name>
    <dbReference type="NCBI Taxonomy" id="49495"/>
    <lineage>
        <taxon>Eukaryota</taxon>
        <taxon>Viridiplantae</taxon>
        <taxon>Streptophyta</taxon>
        <taxon>Embryophyta</taxon>
        <taxon>Tracheophyta</taxon>
        <taxon>Polypodiopsida</taxon>
        <taxon>Polypodiidae</taxon>
        <taxon>Polypodiales</taxon>
        <taxon>Pteridineae</taxon>
        <taxon>Pteridaceae</taxon>
        <taxon>Parkerioideae</taxon>
        <taxon>Ceratopteris</taxon>
    </lineage>
</organism>
<name>A0A8T2STK1_CERRI</name>
<dbReference type="PANTHER" id="PTHR32011:SF2">
    <property type="entry name" value="OS08G0472400 PROTEIN"/>
    <property type="match status" value="1"/>
</dbReference>
<dbReference type="OrthoDB" id="1921190at2759"/>